<keyword evidence="7 14" id="KW-0812">Transmembrane</keyword>
<dbReference type="InterPro" id="IPR036890">
    <property type="entry name" value="HATPase_C_sf"/>
</dbReference>
<dbReference type="InterPro" id="IPR003661">
    <property type="entry name" value="HisK_dim/P_dom"/>
</dbReference>
<feature type="transmembrane region" description="Helical" evidence="14">
    <location>
        <begin position="59"/>
        <end position="83"/>
    </location>
</feature>
<keyword evidence="4" id="KW-1003">Cell membrane</keyword>
<evidence type="ECO:0000256" key="4">
    <source>
        <dbReference type="ARBA" id="ARBA00022475"/>
    </source>
</evidence>
<dbReference type="EC" id="2.7.13.3" evidence="3"/>
<keyword evidence="5" id="KW-0597">Phosphoprotein</keyword>
<dbReference type="SMART" id="SM00304">
    <property type="entry name" value="HAMP"/>
    <property type="match status" value="1"/>
</dbReference>
<feature type="transmembrane region" description="Helical" evidence="14">
    <location>
        <begin position="27"/>
        <end position="47"/>
    </location>
</feature>
<dbReference type="Pfam" id="PF02518">
    <property type="entry name" value="HATPase_c"/>
    <property type="match status" value="1"/>
</dbReference>
<feature type="domain" description="PAS" evidence="16">
    <location>
        <begin position="389"/>
        <end position="474"/>
    </location>
</feature>
<dbReference type="SMART" id="SM00091">
    <property type="entry name" value="PAS"/>
    <property type="match status" value="1"/>
</dbReference>
<feature type="transmembrane region" description="Helical" evidence="14">
    <location>
        <begin position="305"/>
        <end position="328"/>
    </location>
</feature>
<evidence type="ECO:0000256" key="14">
    <source>
        <dbReference type="SAM" id="Phobius"/>
    </source>
</evidence>
<feature type="transmembrane region" description="Helical" evidence="14">
    <location>
        <begin position="103"/>
        <end position="126"/>
    </location>
</feature>
<dbReference type="GO" id="GO:0005886">
    <property type="term" value="C:plasma membrane"/>
    <property type="evidence" value="ECO:0007669"/>
    <property type="project" value="UniProtKB-SubCell"/>
</dbReference>
<dbReference type="InterPro" id="IPR004358">
    <property type="entry name" value="Sig_transdc_His_kin-like_C"/>
</dbReference>
<dbReference type="Pfam" id="PF00989">
    <property type="entry name" value="PAS"/>
    <property type="match status" value="1"/>
</dbReference>
<dbReference type="SUPFAM" id="SSF158472">
    <property type="entry name" value="HAMP domain-like"/>
    <property type="match status" value="1"/>
</dbReference>
<comment type="catalytic activity">
    <reaction evidence="1">
        <text>ATP + protein L-histidine = ADP + protein N-phospho-L-histidine.</text>
        <dbReference type="EC" id="2.7.13.3"/>
    </reaction>
</comment>
<dbReference type="PROSITE" id="PS50885">
    <property type="entry name" value="HAMP"/>
    <property type="match status" value="1"/>
</dbReference>
<evidence type="ECO:0000256" key="5">
    <source>
        <dbReference type="ARBA" id="ARBA00022553"/>
    </source>
</evidence>
<dbReference type="GO" id="GO:0000155">
    <property type="term" value="F:phosphorelay sensor kinase activity"/>
    <property type="evidence" value="ECO:0007669"/>
    <property type="project" value="InterPro"/>
</dbReference>
<dbReference type="InterPro" id="IPR005467">
    <property type="entry name" value="His_kinase_dom"/>
</dbReference>
<dbReference type="EMBL" id="WJJP01000534">
    <property type="protein sequence ID" value="MBD3326188.1"/>
    <property type="molecule type" value="Genomic_DNA"/>
</dbReference>
<dbReference type="GO" id="GO:0005524">
    <property type="term" value="F:ATP binding"/>
    <property type="evidence" value="ECO:0007669"/>
    <property type="project" value="UniProtKB-KW"/>
</dbReference>
<dbReference type="SUPFAM" id="SSF47384">
    <property type="entry name" value="Homodimeric domain of signal transducing histidine kinase"/>
    <property type="match status" value="1"/>
</dbReference>
<comment type="subcellular location">
    <subcellularLocation>
        <location evidence="2">Cell membrane</location>
        <topology evidence="2">Multi-pass membrane protein</topology>
    </subcellularLocation>
</comment>
<evidence type="ECO:0000256" key="9">
    <source>
        <dbReference type="ARBA" id="ARBA00022777"/>
    </source>
</evidence>
<keyword evidence="13 14" id="KW-0472">Membrane</keyword>
<evidence type="ECO:0000259" key="15">
    <source>
        <dbReference type="PROSITE" id="PS50109"/>
    </source>
</evidence>
<evidence type="ECO:0000313" key="18">
    <source>
        <dbReference type="EMBL" id="MBD3326188.1"/>
    </source>
</evidence>
<evidence type="ECO:0000256" key="10">
    <source>
        <dbReference type="ARBA" id="ARBA00022840"/>
    </source>
</evidence>
<keyword evidence="11 14" id="KW-1133">Transmembrane helix</keyword>
<evidence type="ECO:0000259" key="17">
    <source>
        <dbReference type="PROSITE" id="PS50885"/>
    </source>
</evidence>
<dbReference type="Gene3D" id="1.10.287.130">
    <property type="match status" value="1"/>
</dbReference>
<dbReference type="CDD" id="cd06225">
    <property type="entry name" value="HAMP"/>
    <property type="match status" value="1"/>
</dbReference>
<dbReference type="CDD" id="cd00082">
    <property type="entry name" value="HisKA"/>
    <property type="match status" value="1"/>
</dbReference>
<dbReference type="PROSITE" id="PS50112">
    <property type="entry name" value="PAS"/>
    <property type="match status" value="1"/>
</dbReference>
<dbReference type="Proteomes" id="UP000649604">
    <property type="component" value="Unassembled WGS sequence"/>
</dbReference>
<protein>
    <recommendedName>
        <fullName evidence="3">histidine kinase</fullName>
        <ecNumber evidence="3">2.7.13.3</ecNumber>
    </recommendedName>
</protein>
<keyword evidence="9" id="KW-0418">Kinase</keyword>
<dbReference type="PANTHER" id="PTHR43065:SF10">
    <property type="entry name" value="PEROXIDE STRESS-ACTIVATED HISTIDINE KINASE MAK3"/>
    <property type="match status" value="1"/>
</dbReference>
<evidence type="ECO:0000256" key="8">
    <source>
        <dbReference type="ARBA" id="ARBA00022741"/>
    </source>
</evidence>
<gene>
    <name evidence="18" type="ORF">GF339_16495</name>
</gene>
<dbReference type="SUPFAM" id="SSF55874">
    <property type="entry name" value="ATPase domain of HSP90 chaperone/DNA topoisomerase II/histidine kinase"/>
    <property type="match status" value="1"/>
</dbReference>
<sequence length="753" mass="85659">MSPLAARICSGDRLMPQTPEKKRRTRIIALLIVVVLASLTAIEILIQQLKNPAPIVNNLLVFTLVNINIILLVVLIVVVVRNLAKLYIERKNNILGSKFQTRLIIAFIILSLIPTLLLFVVASNLITQSIEGWFNVQIEHSLRESLEVAETFYDNSLKNSLYFAEQISEVLTDKRLLREEENLHAFLRKKQQEFNLGVIEVYTTQGIRLARAINPDVPLGDFAVYLTDILRVGETGKQLSFTDSLETGDLIKSIVPILSKWEEEKIIGVLLVDYFVDGNLASKMQSIRSAFEQYSQLKIHKNPILGSYLLTFFLITLLVFFSAIWFGIHLARGMTIPIQQLAIGTKAIAEGDLTYKVEVQANDEVGMLVDSFNRMTATLKQTTDALTERRHYIETVLDNITTGVISITPRGHVMTFNRAASRILQIPQAEVLDRHYRFFLGVPGLKRLITTIRNMYEQGEETYEEQLQLKMQDKTLSLVVNVTTMYDEKDRYVGTLIVFDDVTQLIKAQRIAAWREVARRLAHELKNPLTPLQLSAQRLRRQAVKKSPRYAEIFEECTQTIIDEVDSLRHLVDEFSRFARMPTITRQPMDLHEVLRNTLSSYPNSYKQIRFRARFSKEVPVIKADARQLKQVFVNLLDNAVQAMNEQGDISVQTFYDARRRIVTIRCADTGPGISEEARDRLFIPYFSTKGSGRGLGLAIVHKIIGEHGGRIKVEENRPRGTVFIIELPAPPPSSRLTAGKYQSDLSRHEQAA</sequence>
<dbReference type="PANTHER" id="PTHR43065">
    <property type="entry name" value="SENSOR HISTIDINE KINASE"/>
    <property type="match status" value="1"/>
</dbReference>
<dbReference type="AlphaFoldDB" id="A0A9D5Q788"/>
<comment type="caution">
    <text evidence="18">The sequence shown here is derived from an EMBL/GenBank/DDBJ whole genome shotgun (WGS) entry which is preliminary data.</text>
</comment>
<evidence type="ECO:0000256" key="1">
    <source>
        <dbReference type="ARBA" id="ARBA00000085"/>
    </source>
</evidence>
<dbReference type="InterPro" id="IPR003594">
    <property type="entry name" value="HATPase_dom"/>
</dbReference>
<dbReference type="Gene3D" id="3.30.450.20">
    <property type="entry name" value="PAS domain"/>
    <property type="match status" value="1"/>
</dbReference>
<dbReference type="InterPro" id="IPR036097">
    <property type="entry name" value="HisK_dim/P_sf"/>
</dbReference>
<dbReference type="GO" id="GO:0006355">
    <property type="term" value="P:regulation of DNA-templated transcription"/>
    <property type="evidence" value="ECO:0007669"/>
    <property type="project" value="InterPro"/>
</dbReference>
<evidence type="ECO:0000256" key="13">
    <source>
        <dbReference type="ARBA" id="ARBA00023136"/>
    </source>
</evidence>
<dbReference type="Pfam" id="PF00512">
    <property type="entry name" value="HisKA"/>
    <property type="match status" value="1"/>
</dbReference>
<proteinExistence type="predicted"/>
<dbReference type="PROSITE" id="PS50109">
    <property type="entry name" value="HIS_KIN"/>
    <property type="match status" value="1"/>
</dbReference>
<dbReference type="SMART" id="SM00387">
    <property type="entry name" value="HATPase_c"/>
    <property type="match status" value="1"/>
</dbReference>
<dbReference type="Pfam" id="PF00672">
    <property type="entry name" value="HAMP"/>
    <property type="match status" value="1"/>
</dbReference>
<dbReference type="NCBIfam" id="TIGR00229">
    <property type="entry name" value="sensory_box"/>
    <property type="match status" value="1"/>
</dbReference>
<feature type="domain" description="Histidine kinase" evidence="15">
    <location>
        <begin position="520"/>
        <end position="732"/>
    </location>
</feature>
<evidence type="ECO:0000313" key="19">
    <source>
        <dbReference type="Proteomes" id="UP000649604"/>
    </source>
</evidence>
<evidence type="ECO:0000256" key="11">
    <source>
        <dbReference type="ARBA" id="ARBA00022989"/>
    </source>
</evidence>
<evidence type="ECO:0000256" key="7">
    <source>
        <dbReference type="ARBA" id="ARBA00022692"/>
    </source>
</evidence>
<evidence type="ECO:0000256" key="6">
    <source>
        <dbReference type="ARBA" id="ARBA00022679"/>
    </source>
</evidence>
<organism evidence="18 19">
    <name type="scientific">candidate division KSB3 bacterium</name>
    <dbReference type="NCBI Taxonomy" id="2044937"/>
    <lineage>
        <taxon>Bacteria</taxon>
        <taxon>candidate division KSB3</taxon>
    </lineage>
</organism>
<name>A0A9D5Q788_9BACT</name>
<dbReference type="Gene3D" id="3.30.565.10">
    <property type="entry name" value="Histidine kinase-like ATPase, C-terminal domain"/>
    <property type="match status" value="1"/>
</dbReference>
<dbReference type="InterPro" id="IPR003660">
    <property type="entry name" value="HAMP_dom"/>
</dbReference>
<keyword evidence="12" id="KW-0902">Two-component regulatory system</keyword>
<evidence type="ECO:0000256" key="12">
    <source>
        <dbReference type="ARBA" id="ARBA00023012"/>
    </source>
</evidence>
<dbReference type="CDD" id="cd00130">
    <property type="entry name" value="PAS"/>
    <property type="match status" value="1"/>
</dbReference>
<keyword evidence="8" id="KW-0547">Nucleotide-binding</keyword>
<evidence type="ECO:0000256" key="3">
    <source>
        <dbReference type="ARBA" id="ARBA00012438"/>
    </source>
</evidence>
<accession>A0A9D5Q788</accession>
<keyword evidence="6" id="KW-0808">Transferase</keyword>
<dbReference type="PIRSF" id="PIRSF037532">
    <property type="entry name" value="STHK_NtrY"/>
    <property type="match status" value="1"/>
</dbReference>
<evidence type="ECO:0000256" key="2">
    <source>
        <dbReference type="ARBA" id="ARBA00004651"/>
    </source>
</evidence>
<dbReference type="SMART" id="SM00388">
    <property type="entry name" value="HisKA"/>
    <property type="match status" value="1"/>
</dbReference>
<reference evidence="18" key="1">
    <citation type="submission" date="2019-11" db="EMBL/GenBank/DDBJ databases">
        <title>Microbial mats filling the niche in hypersaline microbial mats.</title>
        <authorList>
            <person name="Wong H.L."/>
            <person name="Macleod F.I."/>
            <person name="White R.A. III"/>
            <person name="Burns B.P."/>
        </authorList>
    </citation>
    <scope>NUCLEOTIDE SEQUENCE</scope>
    <source>
        <strain evidence="18">Rbin_158</strain>
    </source>
</reference>
<dbReference type="InterPro" id="IPR045671">
    <property type="entry name" value="NtrY-like_N"/>
</dbReference>
<keyword evidence="10" id="KW-0067">ATP-binding</keyword>
<feature type="domain" description="HAMP" evidence="17">
    <location>
        <begin position="332"/>
        <end position="384"/>
    </location>
</feature>
<dbReference type="InterPro" id="IPR000014">
    <property type="entry name" value="PAS"/>
</dbReference>
<dbReference type="InterPro" id="IPR017232">
    <property type="entry name" value="NtrY"/>
</dbReference>
<dbReference type="Pfam" id="PF19312">
    <property type="entry name" value="NtrY_N"/>
    <property type="match status" value="1"/>
</dbReference>
<evidence type="ECO:0000259" key="16">
    <source>
        <dbReference type="PROSITE" id="PS50112"/>
    </source>
</evidence>
<dbReference type="PRINTS" id="PR00344">
    <property type="entry name" value="BCTRLSENSOR"/>
</dbReference>
<dbReference type="SUPFAM" id="SSF55785">
    <property type="entry name" value="PYP-like sensor domain (PAS domain)"/>
    <property type="match status" value="1"/>
</dbReference>
<dbReference type="InterPro" id="IPR035965">
    <property type="entry name" value="PAS-like_dom_sf"/>
</dbReference>
<dbReference type="InterPro" id="IPR013767">
    <property type="entry name" value="PAS_fold"/>
</dbReference>
<dbReference type="Gene3D" id="6.10.340.10">
    <property type="match status" value="1"/>
</dbReference>